<comment type="caution">
    <text evidence="1">The sequence shown here is derived from an EMBL/GenBank/DDBJ whole genome shotgun (WGS) entry which is preliminary data.</text>
</comment>
<name>A0ABQ1EU86_SPHSA</name>
<gene>
    <name evidence="1" type="ORF">GCM10019071_13810</name>
</gene>
<evidence type="ECO:0000313" key="1">
    <source>
        <dbReference type="EMBL" id="GFZ85727.1"/>
    </source>
</evidence>
<protein>
    <submittedName>
        <fullName evidence="1">Uncharacterized protein</fullName>
    </submittedName>
</protein>
<proteinExistence type="predicted"/>
<sequence length="85" mass="9130">MAEEKVVMVSRTVQRDVGFRSSAAVRGSSYRGNLALMSRLSHSSASQEHGALHGVRFKESGRSANRAEAAAYFPRADATAAFRAS</sequence>
<evidence type="ECO:0000313" key="2">
    <source>
        <dbReference type="Proteomes" id="UP000628109"/>
    </source>
</evidence>
<reference evidence="2" key="1">
    <citation type="journal article" date="2019" name="Int. J. Syst. Evol. Microbiol.">
        <title>The Global Catalogue of Microorganisms (GCM) 10K type strain sequencing project: providing services to taxonomists for standard genome sequencing and annotation.</title>
        <authorList>
            <consortium name="The Broad Institute Genomics Platform"/>
            <consortium name="The Broad Institute Genome Sequencing Center for Infectious Disease"/>
            <person name="Wu L."/>
            <person name="Ma J."/>
        </authorList>
    </citation>
    <scope>NUCLEOTIDE SEQUENCE [LARGE SCALE GENOMIC DNA]</scope>
    <source>
        <strain evidence="2">CCM 7327</strain>
    </source>
</reference>
<dbReference type="Proteomes" id="UP000628109">
    <property type="component" value="Unassembled WGS sequence"/>
</dbReference>
<keyword evidence="2" id="KW-1185">Reference proteome</keyword>
<accession>A0ABQ1EU86</accession>
<dbReference type="EMBL" id="BMDU01000002">
    <property type="protein sequence ID" value="GFZ85727.1"/>
    <property type="molecule type" value="Genomic_DNA"/>
</dbReference>
<organism evidence="1 2">
    <name type="scientific">Sphingobium fuliginis (strain ATCC 27551)</name>
    <dbReference type="NCBI Taxonomy" id="336203"/>
    <lineage>
        <taxon>Bacteria</taxon>
        <taxon>Pseudomonadati</taxon>
        <taxon>Pseudomonadota</taxon>
        <taxon>Alphaproteobacteria</taxon>
        <taxon>Sphingomonadales</taxon>
        <taxon>Sphingomonadaceae</taxon>
        <taxon>Sphingobium</taxon>
    </lineage>
</organism>